<dbReference type="EMBL" id="AP023420">
    <property type="protein sequence ID" value="BCK83770.1"/>
    <property type="molecule type" value="Genomic_DNA"/>
</dbReference>
<dbReference type="RefSeq" id="WP_187028053.1">
    <property type="nucleotide sequence ID" value="NZ_AP023420.1"/>
</dbReference>
<name>A0A810Q6N4_9FIRM</name>
<dbReference type="Gene3D" id="3.90.550.10">
    <property type="entry name" value="Spore Coat Polysaccharide Biosynthesis Protein SpsA, Chain A"/>
    <property type="match status" value="1"/>
</dbReference>
<dbReference type="InterPro" id="IPR001173">
    <property type="entry name" value="Glyco_trans_2-like"/>
</dbReference>
<accession>A0A810Q6N4</accession>
<evidence type="ECO:0000259" key="3">
    <source>
        <dbReference type="Pfam" id="PF00535"/>
    </source>
</evidence>
<dbReference type="AlphaFoldDB" id="A0A810Q6N4"/>
<keyword evidence="1" id="KW-0328">Glycosyltransferase</keyword>
<reference evidence="4" key="1">
    <citation type="submission" date="2020-09" db="EMBL/GenBank/DDBJ databases">
        <title>New species isolated from human feces.</title>
        <authorList>
            <person name="Kitahara M."/>
            <person name="Shigeno Y."/>
            <person name="Shime M."/>
            <person name="Matsumoto Y."/>
            <person name="Nakamura S."/>
            <person name="Motooka D."/>
            <person name="Fukuoka S."/>
            <person name="Nishikawa H."/>
            <person name="Benno Y."/>
        </authorList>
    </citation>
    <scope>NUCLEOTIDE SEQUENCE</scope>
    <source>
        <strain evidence="4">MM59</strain>
    </source>
</reference>
<dbReference type="GO" id="GO:0016757">
    <property type="term" value="F:glycosyltransferase activity"/>
    <property type="evidence" value="ECO:0007669"/>
    <property type="project" value="UniProtKB-KW"/>
</dbReference>
<dbReference type="CDD" id="cd00761">
    <property type="entry name" value="Glyco_tranf_GTA_type"/>
    <property type="match status" value="1"/>
</dbReference>
<gene>
    <name evidence="4" type="ORF">MM59RIKEN_10890</name>
</gene>
<evidence type="ECO:0000256" key="2">
    <source>
        <dbReference type="ARBA" id="ARBA00022679"/>
    </source>
</evidence>
<feature type="domain" description="Glycosyltransferase 2-like" evidence="3">
    <location>
        <begin position="5"/>
        <end position="120"/>
    </location>
</feature>
<dbReference type="InterPro" id="IPR029044">
    <property type="entry name" value="Nucleotide-diphossugar_trans"/>
</dbReference>
<dbReference type="Pfam" id="PF00535">
    <property type="entry name" value="Glycos_transf_2"/>
    <property type="match status" value="1"/>
</dbReference>
<organism evidence="4 5">
    <name type="scientific">Pusillibacter faecalis</name>
    <dbReference type="NCBI Taxonomy" id="2714358"/>
    <lineage>
        <taxon>Bacteria</taxon>
        <taxon>Bacillati</taxon>
        <taxon>Bacillota</taxon>
        <taxon>Clostridia</taxon>
        <taxon>Eubacteriales</taxon>
        <taxon>Oscillospiraceae</taxon>
        <taxon>Pusillibacter</taxon>
    </lineage>
</organism>
<evidence type="ECO:0000313" key="4">
    <source>
        <dbReference type="EMBL" id="BCK83770.1"/>
    </source>
</evidence>
<keyword evidence="2 4" id="KW-0808">Transferase</keyword>
<keyword evidence="5" id="KW-1185">Reference proteome</keyword>
<dbReference type="KEGG" id="pfaa:MM59RIKEN_10890"/>
<dbReference type="SUPFAM" id="SSF53448">
    <property type="entry name" value="Nucleotide-diphospho-sugar transferases"/>
    <property type="match status" value="1"/>
</dbReference>
<proteinExistence type="predicted"/>
<dbReference type="PANTHER" id="PTHR22916">
    <property type="entry name" value="GLYCOSYLTRANSFERASE"/>
    <property type="match status" value="1"/>
</dbReference>
<evidence type="ECO:0000256" key="1">
    <source>
        <dbReference type="ARBA" id="ARBA00022676"/>
    </source>
</evidence>
<dbReference type="PANTHER" id="PTHR22916:SF51">
    <property type="entry name" value="GLYCOSYLTRANSFERASE EPSH-RELATED"/>
    <property type="match status" value="1"/>
</dbReference>
<sequence length="338" mass="38138">MPSVSVIVPVYQAEEFLNACVASVTAQTFSDWELLLVDDGCTDASPALCDACAAADSRVRVIHKQQNAGVSEARNTGLREAQGTCIAFLDADDRLEPTALETLWRLREESGADTAGCAHLNWTPDGATTPELLLPAGVYDHPDILRHIVYPLLGERLRMPVFNGFIWRYLFSADILQRENVTFEGAYLEDELFLMEYFCHAQRLAVTEQPLYRYLINPNSATHKYMRDFVQTFQRFMERKSALAERFSLEAACPQWRENSHWAGLLIAIGNEYAPGNDKPLRARQQAIEDLCRRPEIAEAISGLVPEGLSANKQLVARLVRGGHFFILTQLYRLKNRM</sequence>
<evidence type="ECO:0000313" key="5">
    <source>
        <dbReference type="Proteomes" id="UP000679848"/>
    </source>
</evidence>
<protein>
    <submittedName>
        <fullName evidence="4">Glycosyl transferase</fullName>
    </submittedName>
</protein>
<dbReference type="Proteomes" id="UP000679848">
    <property type="component" value="Chromosome"/>
</dbReference>